<proteinExistence type="predicted"/>
<keyword evidence="2" id="KW-0393">Immunoglobulin domain</keyword>
<organism evidence="6 7">
    <name type="scientific">Anguilla anguilla</name>
    <name type="common">European freshwater eel</name>
    <name type="synonym">Muraena anguilla</name>
    <dbReference type="NCBI Taxonomy" id="7936"/>
    <lineage>
        <taxon>Eukaryota</taxon>
        <taxon>Metazoa</taxon>
        <taxon>Chordata</taxon>
        <taxon>Craniata</taxon>
        <taxon>Vertebrata</taxon>
        <taxon>Euteleostomi</taxon>
        <taxon>Actinopterygii</taxon>
        <taxon>Neopterygii</taxon>
        <taxon>Teleostei</taxon>
        <taxon>Anguilliformes</taxon>
        <taxon>Anguillidae</taxon>
        <taxon>Anguilla</taxon>
    </lineage>
</organism>
<dbReference type="EMBL" id="JAFIRN010000005">
    <property type="protein sequence ID" value="KAG5848813.1"/>
    <property type="molecule type" value="Genomic_DNA"/>
</dbReference>
<gene>
    <name evidence="6" type="ORF">ANANG_G00103410</name>
</gene>
<evidence type="ECO:0000256" key="1">
    <source>
        <dbReference type="ARBA" id="ARBA00023157"/>
    </source>
</evidence>
<evidence type="ECO:0000256" key="3">
    <source>
        <dbReference type="SAM" id="MobiDB-lite"/>
    </source>
</evidence>
<sequence>MLSNSGYTDPAYFGEGTKLTVLEENYIISEPKVKILPPSKKEIKTKNRATLVCVATDFYPDHVSIAWKIKTRDETPRDETARSKTDESAIRSDKSGNYSITSRLRVRAEEWQNTRNKFYCSVSFFDGNKTIYVNATIQGTLYCGTTAEENKWSGNAAELSYILVLVKSALFALFLATFVWKLKGSSAAKFLD</sequence>
<keyword evidence="1" id="KW-1015">Disulfide bond</keyword>
<dbReference type="AlphaFoldDB" id="A0A9D3MM68"/>
<dbReference type="PANTHER" id="PTHR23411">
    <property type="entry name" value="TAPASIN"/>
    <property type="match status" value="1"/>
</dbReference>
<evidence type="ECO:0000313" key="6">
    <source>
        <dbReference type="EMBL" id="KAG5848813.1"/>
    </source>
</evidence>
<dbReference type="InterPro" id="IPR007110">
    <property type="entry name" value="Ig-like_dom"/>
</dbReference>
<feature type="transmembrane region" description="Helical" evidence="4">
    <location>
        <begin position="159"/>
        <end position="180"/>
    </location>
</feature>
<keyword evidence="7" id="KW-1185">Reference proteome</keyword>
<dbReference type="InterPro" id="IPR050380">
    <property type="entry name" value="Immune_Resp_Modulators"/>
</dbReference>
<dbReference type="InterPro" id="IPR036179">
    <property type="entry name" value="Ig-like_dom_sf"/>
</dbReference>
<feature type="region of interest" description="Disordered" evidence="3">
    <location>
        <begin position="74"/>
        <end position="93"/>
    </location>
</feature>
<dbReference type="Gene3D" id="2.60.40.10">
    <property type="entry name" value="Immunoglobulins"/>
    <property type="match status" value="1"/>
</dbReference>
<evidence type="ECO:0000256" key="4">
    <source>
        <dbReference type="SAM" id="Phobius"/>
    </source>
</evidence>
<keyword evidence="4" id="KW-0472">Membrane</keyword>
<accession>A0A9D3MM68</accession>
<dbReference type="InterPro" id="IPR003597">
    <property type="entry name" value="Ig_C1-set"/>
</dbReference>
<dbReference type="SMART" id="SM00407">
    <property type="entry name" value="IGc1"/>
    <property type="match status" value="1"/>
</dbReference>
<evidence type="ECO:0000313" key="7">
    <source>
        <dbReference type="Proteomes" id="UP001044222"/>
    </source>
</evidence>
<keyword evidence="4" id="KW-0812">Transmembrane</keyword>
<dbReference type="FunFam" id="2.60.40.10:FF:000283">
    <property type="entry name" value="Immunoglobulin kappa constant"/>
    <property type="match status" value="1"/>
</dbReference>
<protein>
    <recommendedName>
        <fullName evidence="5">Ig-like domain-containing protein</fullName>
    </recommendedName>
</protein>
<comment type="caution">
    <text evidence="6">The sequence shown here is derived from an EMBL/GenBank/DDBJ whole genome shotgun (WGS) entry which is preliminary data.</text>
</comment>
<dbReference type="PROSITE" id="PS50835">
    <property type="entry name" value="IG_LIKE"/>
    <property type="match status" value="1"/>
</dbReference>
<evidence type="ECO:0000259" key="5">
    <source>
        <dbReference type="PROSITE" id="PS50835"/>
    </source>
</evidence>
<dbReference type="InterPro" id="IPR013783">
    <property type="entry name" value="Ig-like_fold"/>
</dbReference>
<keyword evidence="4" id="KW-1133">Transmembrane helix</keyword>
<reference evidence="6" key="1">
    <citation type="submission" date="2021-01" db="EMBL/GenBank/DDBJ databases">
        <title>A chromosome-scale assembly of European eel, Anguilla anguilla.</title>
        <authorList>
            <person name="Henkel C."/>
            <person name="Jong-Raadsen S.A."/>
            <person name="Dufour S."/>
            <person name="Weltzien F.-A."/>
            <person name="Palstra A.P."/>
            <person name="Pelster B."/>
            <person name="Spaink H.P."/>
            <person name="Van Den Thillart G.E."/>
            <person name="Jansen H."/>
            <person name="Zahm M."/>
            <person name="Klopp C."/>
            <person name="Cedric C."/>
            <person name="Louis A."/>
            <person name="Berthelot C."/>
            <person name="Parey E."/>
            <person name="Roest Crollius H."/>
            <person name="Montfort J."/>
            <person name="Robinson-Rechavi M."/>
            <person name="Bucao C."/>
            <person name="Bouchez O."/>
            <person name="Gislard M."/>
            <person name="Lluch J."/>
            <person name="Milhes M."/>
            <person name="Lampietro C."/>
            <person name="Lopez Roques C."/>
            <person name="Donnadieu C."/>
            <person name="Braasch I."/>
            <person name="Desvignes T."/>
            <person name="Postlethwait J."/>
            <person name="Bobe J."/>
            <person name="Guiguen Y."/>
            <person name="Dirks R."/>
        </authorList>
    </citation>
    <scope>NUCLEOTIDE SEQUENCE</scope>
    <source>
        <strain evidence="6">Tag_6206</strain>
        <tissue evidence="6">Liver</tissue>
    </source>
</reference>
<dbReference type="Proteomes" id="UP001044222">
    <property type="component" value="Unassembled WGS sequence"/>
</dbReference>
<feature type="domain" description="Ig-like" evidence="5">
    <location>
        <begin position="31"/>
        <end position="138"/>
    </location>
</feature>
<dbReference type="SUPFAM" id="SSF48726">
    <property type="entry name" value="Immunoglobulin"/>
    <property type="match status" value="1"/>
</dbReference>
<dbReference type="Pfam" id="PF07654">
    <property type="entry name" value="C1-set"/>
    <property type="match status" value="1"/>
</dbReference>
<evidence type="ECO:0000256" key="2">
    <source>
        <dbReference type="ARBA" id="ARBA00023319"/>
    </source>
</evidence>
<name>A0A9D3MM68_ANGAN</name>